<protein>
    <recommendedName>
        <fullName evidence="2">Mce/MlaD domain-containing protein</fullName>
    </recommendedName>
</protein>
<dbReference type="PANTHER" id="PTHR33371:SF4">
    <property type="entry name" value="INTERMEMBRANE PHOSPHOLIPID TRANSPORT SYSTEM BINDING PROTEIN MLAD"/>
    <property type="match status" value="1"/>
</dbReference>
<dbReference type="PANTHER" id="PTHR33371">
    <property type="entry name" value="INTERMEMBRANE PHOSPHOLIPID TRANSPORT SYSTEM BINDING PROTEIN MLAD-RELATED"/>
    <property type="match status" value="1"/>
</dbReference>
<comment type="caution">
    <text evidence="3">The sequence shown here is derived from an EMBL/GenBank/DDBJ whole genome shotgun (WGS) entry which is preliminary data.</text>
</comment>
<dbReference type="InterPro" id="IPR052336">
    <property type="entry name" value="MlaD_Phospholipid_Transporter"/>
</dbReference>
<keyword evidence="1" id="KW-1133">Transmembrane helix</keyword>
<dbReference type="InterPro" id="IPR003399">
    <property type="entry name" value="Mce/MlaD"/>
</dbReference>
<dbReference type="RefSeq" id="WP_067582043.1">
    <property type="nucleotide sequence ID" value="NZ_JABMCZ010000001.1"/>
</dbReference>
<evidence type="ECO:0000313" key="4">
    <source>
        <dbReference type="Proteomes" id="UP000076512"/>
    </source>
</evidence>
<reference evidence="3 4" key="1">
    <citation type="submission" date="2016-04" db="EMBL/GenBank/DDBJ databases">
        <authorList>
            <person name="Evans L.H."/>
            <person name="Alamgir A."/>
            <person name="Owens N."/>
            <person name="Weber N.D."/>
            <person name="Virtaneva K."/>
            <person name="Barbian K."/>
            <person name="Babar A."/>
            <person name="Rosenke K."/>
        </authorList>
    </citation>
    <scope>NUCLEOTIDE SEQUENCE [LARGE SCALE GENOMIC DNA]</scope>
    <source>
        <strain evidence="3 4">IFM 0406</strain>
    </source>
</reference>
<name>A0A164PTB6_9NOCA</name>
<proteinExistence type="predicted"/>
<dbReference type="Pfam" id="PF02470">
    <property type="entry name" value="MlaD"/>
    <property type="match status" value="1"/>
</dbReference>
<evidence type="ECO:0000259" key="2">
    <source>
        <dbReference type="Pfam" id="PF02470"/>
    </source>
</evidence>
<keyword evidence="4" id="KW-1185">Reference proteome</keyword>
<accession>A0A164PTB6</accession>
<dbReference type="Proteomes" id="UP000076512">
    <property type="component" value="Unassembled WGS sequence"/>
</dbReference>
<feature type="domain" description="Mce/MlaD" evidence="2">
    <location>
        <begin position="47"/>
        <end position="124"/>
    </location>
</feature>
<keyword evidence="1" id="KW-0812">Transmembrane</keyword>
<dbReference type="EMBL" id="LWGR01000002">
    <property type="protein sequence ID" value="KZM76037.1"/>
    <property type="molecule type" value="Genomic_DNA"/>
</dbReference>
<evidence type="ECO:0000256" key="1">
    <source>
        <dbReference type="SAM" id="Phobius"/>
    </source>
</evidence>
<evidence type="ECO:0000313" key="3">
    <source>
        <dbReference type="EMBL" id="KZM76037.1"/>
    </source>
</evidence>
<keyword evidence="1" id="KW-0472">Membrane</keyword>
<dbReference type="STRING" id="455432.AWN90_17210"/>
<sequence length="342" mass="35490">MPRYGMPGATTDRRTALRRGTAVVIATTVLCAAAIGYQHTRSGDGFRVHLVTTRVGAGVVTGSPVELHGVTVGSVERIEATAPGRQRITVVLRPTAATDLTDTLAIDYAPANLFGISEIALHPGTGGTALRNGGTVELTGPGRAADATMGRLLERLALTAGQTLTPELTDTLRRVAAEIGALAPILQAIVQVTRIVADTQRYPSSYLLEQYASALPGLGSLLGGSVTLLDDLARIPVLRNDRALFDHAVDVITDDILPAASRTGRTAQHQFGGYADLLAPLLQAVAATVPDPRRSGGELRRLLDNADSAFTDSANGPVLNLEVVLRGVPAVAVPLLGGGGGR</sequence>
<gene>
    <name evidence="3" type="ORF">AWN90_17210</name>
</gene>
<dbReference type="AlphaFoldDB" id="A0A164PTB6"/>
<feature type="transmembrane region" description="Helical" evidence="1">
    <location>
        <begin position="20"/>
        <end position="37"/>
    </location>
</feature>
<organism evidence="3 4">
    <name type="scientific">Nocardia terpenica</name>
    <dbReference type="NCBI Taxonomy" id="455432"/>
    <lineage>
        <taxon>Bacteria</taxon>
        <taxon>Bacillati</taxon>
        <taxon>Actinomycetota</taxon>
        <taxon>Actinomycetes</taxon>
        <taxon>Mycobacteriales</taxon>
        <taxon>Nocardiaceae</taxon>
        <taxon>Nocardia</taxon>
    </lineage>
</organism>